<accession>A0A6P2ZJK8</accession>
<name>A0A6P2ZJK8_BURL3</name>
<dbReference type="AlphaFoldDB" id="A0A6P2ZJK8"/>
<sequence>MSNVENDAIERLLKSLDGDSDDCWAMYEEIGRTVVGRLLRIDRDALRTIAGAWIESDEAHAALLDLDIHSPELGLAKARAGRTEAVLRDAVRKAVFKEST</sequence>
<protein>
    <submittedName>
        <fullName evidence="1">Uncharacterized protein</fullName>
    </submittedName>
</protein>
<evidence type="ECO:0000313" key="1">
    <source>
        <dbReference type="EMBL" id="VWD32085.1"/>
    </source>
</evidence>
<dbReference type="RefSeq" id="WP_174954335.1">
    <property type="nucleotide sequence ID" value="NZ_CABVQH010000033.1"/>
</dbReference>
<dbReference type="EMBL" id="CABVQH010000033">
    <property type="protein sequence ID" value="VWD32085.1"/>
    <property type="molecule type" value="Genomic_DNA"/>
</dbReference>
<evidence type="ECO:0000313" key="2">
    <source>
        <dbReference type="Proteomes" id="UP000494260"/>
    </source>
</evidence>
<proteinExistence type="predicted"/>
<organism evidence="1 2">
    <name type="scientific">Burkholderia lata (strain ATCC 17760 / DSM 23089 / LMG 22485 / NCIMB 9086 / R18194 / 383)</name>
    <dbReference type="NCBI Taxonomy" id="482957"/>
    <lineage>
        <taxon>Bacteria</taxon>
        <taxon>Pseudomonadati</taxon>
        <taxon>Pseudomonadota</taxon>
        <taxon>Betaproteobacteria</taxon>
        <taxon>Burkholderiales</taxon>
        <taxon>Burkholderiaceae</taxon>
        <taxon>Burkholderia</taxon>
        <taxon>Burkholderia cepacia complex</taxon>
    </lineage>
</organism>
<gene>
    <name evidence="1" type="ORF">BLA18109_06734</name>
</gene>
<reference evidence="1 2" key="1">
    <citation type="submission" date="2019-09" db="EMBL/GenBank/DDBJ databases">
        <authorList>
            <person name="Depoorter E."/>
        </authorList>
    </citation>
    <scope>NUCLEOTIDE SEQUENCE [LARGE SCALE GENOMIC DNA]</scope>
    <source>
        <strain evidence="1">R-18109</strain>
    </source>
</reference>
<dbReference type="Proteomes" id="UP000494260">
    <property type="component" value="Unassembled WGS sequence"/>
</dbReference>